<sequence length="214" mass="23163">MIAVDNKKRQAISEALEKLPEDLHKALFAPETTDSVQAVGKNAGLMIDKIGEFADETGLVMLGITPPSDYVKNLTRRLGVEQEKAKAIAEEINQQIFKPVRESLKRIHGLAPTETVGAKAPTALPSSTSPRGKTLGVFGDSTPSVEERGGVFPGGTEQKPLPTREDIRPATPSMPQPLIIEPAPSAGKKEEAKIIPPIFVKTYQSTDPYREPME</sequence>
<comment type="caution">
    <text evidence="2">The sequence shown here is derived from an EMBL/GenBank/DDBJ whole genome shotgun (WGS) entry which is preliminary data.</text>
</comment>
<feature type="region of interest" description="Disordered" evidence="1">
    <location>
        <begin position="119"/>
        <end position="192"/>
    </location>
</feature>
<evidence type="ECO:0000256" key="1">
    <source>
        <dbReference type="SAM" id="MobiDB-lite"/>
    </source>
</evidence>
<evidence type="ECO:0000313" key="2">
    <source>
        <dbReference type="EMBL" id="OGF63504.1"/>
    </source>
</evidence>
<dbReference type="AlphaFoldDB" id="A0A1F5VJD4"/>
<dbReference type="EMBL" id="MFHD01000002">
    <property type="protein sequence ID" value="OGF63504.1"/>
    <property type="molecule type" value="Genomic_DNA"/>
</dbReference>
<dbReference type="STRING" id="1798325.A2834_01505"/>
<name>A0A1F5VJD4_9BACT</name>
<accession>A0A1F5VJD4</accession>
<reference evidence="2 3" key="1">
    <citation type="journal article" date="2016" name="Nat. Commun.">
        <title>Thousands of microbial genomes shed light on interconnected biogeochemical processes in an aquifer system.</title>
        <authorList>
            <person name="Anantharaman K."/>
            <person name="Brown C.T."/>
            <person name="Hug L.A."/>
            <person name="Sharon I."/>
            <person name="Castelle C.J."/>
            <person name="Probst A.J."/>
            <person name="Thomas B.C."/>
            <person name="Singh A."/>
            <person name="Wilkins M.J."/>
            <person name="Karaoz U."/>
            <person name="Brodie E.L."/>
            <person name="Williams K.H."/>
            <person name="Hubbard S.S."/>
            <person name="Banfield J.F."/>
        </authorList>
    </citation>
    <scope>NUCLEOTIDE SEQUENCE [LARGE SCALE GENOMIC DNA]</scope>
</reference>
<protein>
    <submittedName>
        <fullName evidence="2">Uncharacterized protein</fullName>
    </submittedName>
</protein>
<proteinExistence type="predicted"/>
<dbReference type="Proteomes" id="UP000179251">
    <property type="component" value="Unassembled WGS sequence"/>
</dbReference>
<evidence type="ECO:0000313" key="3">
    <source>
        <dbReference type="Proteomes" id="UP000179251"/>
    </source>
</evidence>
<organism evidence="2 3">
    <name type="scientific">Candidatus Giovannonibacteria bacterium RIFCSPHIGHO2_01_FULL_45_23</name>
    <dbReference type="NCBI Taxonomy" id="1798325"/>
    <lineage>
        <taxon>Bacteria</taxon>
        <taxon>Candidatus Giovannoniibacteriota</taxon>
    </lineage>
</organism>
<gene>
    <name evidence="2" type="ORF">A2834_01505</name>
</gene>